<proteinExistence type="predicted"/>
<accession>A0A0F9KYJ7</accession>
<evidence type="ECO:0000313" key="2">
    <source>
        <dbReference type="EMBL" id="KKM27078.1"/>
    </source>
</evidence>
<feature type="region of interest" description="Disordered" evidence="1">
    <location>
        <begin position="1"/>
        <end position="42"/>
    </location>
</feature>
<name>A0A0F9KYJ7_9ZZZZ</name>
<gene>
    <name evidence="2" type="ORF">LCGC14_1578360</name>
</gene>
<sequence>MVKRRKPVQSRPAAARRNIAKAQMSRLGKRGEHKKNTLLRRI</sequence>
<dbReference type="AlphaFoldDB" id="A0A0F9KYJ7"/>
<protein>
    <submittedName>
        <fullName evidence="2">Uncharacterized protein</fullName>
    </submittedName>
</protein>
<reference evidence="2" key="1">
    <citation type="journal article" date="2015" name="Nature">
        <title>Complex archaea that bridge the gap between prokaryotes and eukaryotes.</title>
        <authorList>
            <person name="Spang A."/>
            <person name="Saw J.H."/>
            <person name="Jorgensen S.L."/>
            <person name="Zaremba-Niedzwiedzka K."/>
            <person name="Martijn J."/>
            <person name="Lind A.E."/>
            <person name="van Eijk R."/>
            <person name="Schleper C."/>
            <person name="Guy L."/>
            <person name="Ettema T.J."/>
        </authorList>
    </citation>
    <scope>NUCLEOTIDE SEQUENCE</scope>
</reference>
<evidence type="ECO:0000256" key="1">
    <source>
        <dbReference type="SAM" id="MobiDB-lite"/>
    </source>
</evidence>
<feature type="compositionally biased region" description="Basic residues" evidence="1">
    <location>
        <begin position="27"/>
        <end position="42"/>
    </location>
</feature>
<comment type="caution">
    <text evidence="2">The sequence shown here is derived from an EMBL/GenBank/DDBJ whole genome shotgun (WGS) entry which is preliminary data.</text>
</comment>
<organism evidence="2">
    <name type="scientific">marine sediment metagenome</name>
    <dbReference type="NCBI Taxonomy" id="412755"/>
    <lineage>
        <taxon>unclassified sequences</taxon>
        <taxon>metagenomes</taxon>
        <taxon>ecological metagenomes</taxon>
    </lineage>
</organism>
<dbReference type="EMBL" id="LAZR01012391">
    <property type="protein sequence ID" value="KKM27078.1"/>
    <property type="molecule type" value="Genomic_DNA"/>
</dbReference>